<keyword evidence="8 12" id="KW-0472">Membrane</keyword>
<protein>
    <recommendedName>
        <fullName evidence="10">Putative proline/betaine transporter</fullName>
    </recommendedName>
</protein>
<feature type="transmembrane region" description="Helical" evidence="12">
    <location>
        <begin position="296"/>
        <end position="318"/>
    </location>
</feature>
<comment type="similarity">
    <text evidence="2">Belongs to the major facilitator superfamily. Metabolite:H+ Symporter (MHS) family (TC 2.A.1.6) family.</text>
</comment>
<feature type="domain" description="Major facilitator superfamily (MFS) profile" evidence="13">
    <location>
        <begin position="28"/>
        <end position="443"/>
    </location>
</feature>
<sequence>MSTVSTSSAGVPHTPAPVRKGGTSVRKVAVASGIGTTIEFYDFFIYGTAAALVFPKVFFPALGSTAGTVASFATFAVAFVARPVGAMLFGHYGDRIGRKKTLVSTLILMGVSTFLIGLLPGAATIGVAAPILLVLLRFGQGFAVGGEWAGATLLTAEYAPPGKRGLYAMFPQLGPAVAFILSSATFLVTGAVFGDTNSTFLDYGWRIPFLFSAVLVGIGLYMRLAIEETPVFRAVQEADRADVAPRTLPLMDAWRYQTKEILLSAGALATLFAFFYMGTAFLTSYGTATLGFSRPFVLTVGIVSAVVFGLTIIVSALYSDRIGRRRVIMISCALAVVWALALFPLLDTGSPVAFAIGVMVTLAIFGVAYGPCGALLPEMFQTRYRYTGAGLGYNLAGVLGGAVPPLIAAPLASAYGSAAIGVMLAGLAVVSLVCTKALVETKDEAL</sequence>
<feature type="transmembrane region" description="Helical" evidence="12">
    <location>
        <begin position="261"/>
        <end position="284"/>
    </location>
</feature>
<comment type="subcellular location">
    <subcellularLocation>
        <location evidence="1">Cell membrane</location>
        <topology evidence="1">Multi-pass membrane protein</topology>
    </subcellularLocation>
</comment>
<feature type="transmembrane region" description="Helical" evidence="12">
    <location>
        <begin position="205"/>
        <end position="226"/>
    </location>
</feature>
<name>A0A2S2BY45_9NOCA</name>
<evidence type="ECO:0000256" key="1">
    <source>
        <dbReference type="ARBA" id="ARBA00004651"/>
    </source>
</evidence>
<dbReference type="RefSeq" id="WP_201453448.1">
    <property type="nucleotide sequence ID" value="NZ_CP021354.1"/>
</dbReference>
<keyword evidence="15" id="KW-1185">Reference proteome</keyword>
<evidence type="ECO:0000256" key="2">
    <source>
        <dbReference type="ARBA" id="ARBA00008240"/>
    </source>
</evidence>
<comment type="function">
    <text evidence="9">May be a proton symporter involved in the uptake of osmolytes such as proline and glycine betaine.</text>
</comment>
<organism evidence="14 15">
    <name type="scientific">Rhodococcus oxybenzonivorans</name>
    <dbReference type="NCBI Taxonomy" id="1990687"/>
    <lineage>
        <taxon>Bacteria</taxon>
        <taxon>Bacillati</taxon>
        <taxon>Actinomycetota</taxon>
        <taxon>Actinomycetes</taxon>
        <taxon>Mycobacteriales</taxon>
        <taxon>Nocardiaceae</taxon>
        <taxon>Rhodococcus</taxon>
    </lineage>
</organism>
<dbReference type="KEGG" id="roz:CBI38_20320"/>
<dbReference type="EMBL" id="CP021354">
    <property type="protein sequence ID" value="AWK73566.1"/>
    <property type="molecule type" value="Genomic_DNA"/>
</dbReference>
<dbReference type="PROSITE" id="PS50850">
    <property type="entry name" value="MFS"/>
    <property type="match status" value="1"/>
</dbReference>
<accession>A0A2S2BY45</accession>
<dbReference type="PROSITE" id="PS00216">
    <property type="entry name" value="SUGAR_TRANSPORT_1"/>
    <property type="match status" value="1"/>
</dbReference>
<feature type="transmembrane region" description="Helical" evidence="12">
    <location>
        <begin position="102"/>
        <end position="125"/>
    </location>
</feature>
<evidence type="ECO:0000256" key="6">
    <source>
        <dbReference type="ARBA" id="ARBA00022847"/>
    </source>
</evidence>
<dbReference type="InterPro" id="IPR005828">
    <property type="entry name" value="MFS_sugar_transport-like"/>
</dbReference>
<dbReference type="PANTHER" id="PTHR43045">
    <property type="entry name" value="SHIKIMATE TRANSPORTER"/>
    <property type="match status" value="1"/>
</dbReference>
<proteinExistence type="inferred from homology"/>
<keyword evidence="3" id="KW-0813">Transport</keyword>
<dbReference type="Pfam" id="PF00083">
    <property type="entry name" value="Sugar_tr"/>
    <property type="match status" value="1"/>
</dbReference>
<evidence type="ECO:0000256" key="9">
    <source>
        <dbReference type="ARBA" id="ARBA00037295"/>
    </source>
</evidence>
<dbReference type="Gene3D" id="1.20.1250.20">
    <property type="entry name" value="MFS general substrate transporter like domains"/>
    <property type="match status" value="1"/>
</dbReference>
<evidence type="ECO:0000256" key="11">
    <source>
        <dbReference type="SAM" id="MobiDB-lite"/>
    </source>
</evidence>
<dbReference type="GO" id="GO:0005886">
    <property type="term" value="C:plasma membrane"/>
    <property type="evidence" value="ECO:0007669"/>
    <property type="project" value="UniProtKB-SubCell"/>
</dbReference>
<dbReference type="InterPro" id="IPR005829">
    <property type="entry name" value="Sugar_transporter_CS"/>
</dbReference>
<evidence type="ECO:0000256" key="8">
    <source>
        <dbReference type="ARBA" id="ARBA00023136"/>
    </source>
</evidence>
<keyword evidence="6" id="KW-0769">Symport</keyword>
<gene>
    <name evidence="14" type="ORF">CBI38_20320</name>
</gene>
<reference evidence="14 15" key="1">
    <citation type="submission" date="2017-05" db="EMBL/GenBank/DDBJ databases">
        <title>Isolation of Rhodococcus sp. S2-17 biodegrading of BP-3.</title>
        <authorList>
            <person name="Lee Y."/>
            <person name="Kim K.H."/>
            <person name="Chun B.H."/>
            <person name="Jung H.S."/>
            <person name="Jeon C.O."/>
        </authorList>
    </citation>
    <scope>NUCLEOTIDE SEQUENCE [LARGE SCALE GENOMIC DNA]</scope>
    <source>
        <strain evidence="14 15">S2-17</strain>
    </source>
</reference>
<feature type="transmembrane region" description="Helical" evidence="12">
    <location>
        <begin position="414"/>
        <end position="439"/>
    </location>
</feature>
<evidence type="ECO:0000259" key="13">
    <source>
        <dbReference type="PROSITE" id="PS50850"/>
    </source>
</evidence>
<feature type="transmembrane region" description="Helical" evidence="12">
    <location>
        <begin position="166"/>
        <end position="193"/>
    </location>
</feature>
<dbReference type="SUPFAM" id="SSF103473">
    <property type="entry name" value="MFS general substrate transporter"/>
    <property type="match status" value="1"/>
</dbReference>
<evidence type="ECO:0000256" key="5">
    <source>
        <dbReference type="ARBA" id="ARBA00022692"/>
    </source>
</evidence>
<evidence type="ECO:0000256" key="3">
    <source>
        <dbReference type="ARBA" id="ARBA00022448"/>
    </source>
</evidence>
<evidence type="ECO:0000256" key="12">
    <source>
        <dbReference type="SAM" id="Phobius"/>
    </source>
</evidence>
<evidence type="ECO:0000256" key="7">
    <source>
        <dbReference type="ARBA" id="ARBA00022989"/>
    </source>
</evidence>
<evidence type="ECO:0000256" key="10">
    <source>
        <dbReference type="ARBA" id="ARBA00039918"/>
    </source>
</evidence>
<evidence type="ECO:0000256" key="4">
    <source>
        <dbReference type="ARBA" id="ARBA00022475"/>
    </source>
</evidence>
<keyword evidence="7 12" id="KW-1133">Transmembrane helix</keyword>
<dbReference type="PANTHER" id="PTHR43045:SF2">
    <property type="entry name" value="INNER MEMBRANE METABOLITE TRANSPORT PROTEIN YHJE"/>
    <property type="match status" value="1"/>
</dbReference>
<feature type="transmembrane region" description="Helical" evidence="12">
    <location>
        <begin position="327"/>
        <end position="346"/>
    </location>
</feature>
<keyword evidence="4" id="KW-1003">Cell membrane</keyword>
<keyword evidence="5 12" id="KW-0812">Transmembrane</keyword>
<feature type="transmembrane region" description="Helical" evidence="12">
    <location>
        <begin position="352"/>
        <end position="376"/>
    </location>
</feature>
<dbReference type="InterPro" id="IPR036259">
    <property type="entry name" value="MFS_trans_sf"/>
</dbReference>
<dbReference type="Proteomes" id="UP000245711">
    <property type="component" value="Chromosome"/>
</dbReference>
<dbReference type="FunFam" id="1.20.1250.20:FF:000001">
    <property type="entry name" value="Dicarboxylate MFS transporter"/>
    <property type="match status" value="1"/>
</dbReference>
<dbReference type="CDD" id="cd17369">
    <property type="entry name" value="MFS_ShiA_like"/>
    <property type="match status" value="1"/>
</dbReference>
<feature type="transmembrane region" description="Helical" evidence="12">
    <location>
        <begin position="388"/>
        <end position="408"/>
    </location>
</feature>
<dbReference type="AlphaFoldDB" id="A0A2S2BY45"/>
<dbReference type="GO" id="GO:0015293">
    <property type="term" value="F:symporter activity"/>
    <property type="evidence" value="ECO:0007669"/>
    <property type="project" value="UniProtKB-KW"/>
</dbReference>
<dbReference type="InterPro" id="IPR020846">
    <property type="entry name" value="MFS_dom"/>
</dbReference>
<feature type="region of interest" description="Disordered" evidence="11">
    <location>
        <begin position="1"/>
        <end position="20"/>
    </location>
</feature>
<evidence type="ECO:0000313" key="15">
    <source>
        <dbReference type="Proteomes" id="UP000245711"/>
    </source>
</evidence>
<evidence type="ECO:0000313" key="14">
    <source>
        <dbReference type="EMBL" id="AWK73566.1"/>
    </source>
</evidence>